<dbReference type="Pfam" id="PF01436">
    <property type="entry name" value="NHL"/>
    <property type="match status" value="3"/>
</dbReference>
<feature type="domain" description="Teneurin NHL" evidence="3">
    <location>
        <begin position="512"/>
        <end position="563"/>
    </location>
</feature>
<accession>A0A327WH81</accession>
<sequence length="993" mass="104269">MRFYSCSRLSVSAQSWITRLSFLSGILVASSQGYAQTIITVAGSNSYGDGGLAIRAMLDTPIGLAVDEQGNLFIAELELYRNRIRKVDSQGVITTVARQTSARGLVVNAQGALFFSHPQANRIYQLAPDGVITPVAGDGSDFYHGDGGPATSAGLYSPMGLAIDAQGNLFIADESNHRIRKVTPNGIITTVAGNGTKGFGGDGGAATQASLYYPSWVVVDWLGSLFICDKNNHRIRKVTPDGIITTVAGNGKLGFEGDGGAATQASLAYPQSIVVDEQGTLFINDLSRIRQVSRDGTITTLVEVSNYYSLIRDGQGNLLAADPFSNLVRKITPDGTIRTVAGSTAYGDGGPATLAFVGAPSSVAADQQGSFFTADSYEGNIRQVASDGIISTKPAKGNHVSVDPQGNLFIAQSTTNLVYKLSPEGKLTLVAGDSTVTDCDSGGGHLLHHSPGARSGPGDGGVATQARLCRPTGITIDAQGNLFIADTGHNRIRQVTPDGIITTVAGSGMQGDGGDGGLATQANLNAPAGVAVDARGNLLIADTGNHRIRRVTPDGIITTVAGNGLQGFGGDREPATGGNLNGPTGVAVNAQGNLLIADRGNHRIRQVDAQGVMTTVAGNGMQDFSGDGGAATQASLNSPSAVAVDAQGNLLIADTGNNRIRQVILPPPSIESFSVMNADTEQPIQELASEDTLNLVSLPTRNLNIRANTNSAAIGSVRLVLSGPQNRSQLEQYAPYSLFGNANGDYRTWTPAEGGYRLTATPYSGAFGQGTAGRALTIHFTVIQQPILISYSLINAALNQEIKVLQAGEEVNLATLPTRQLNIRANTQPATVSWVEMVLGGPQSHSQRETQAPYALFGDQNGFYNGWVPAEGQYSLQGVPYNESGGKTTAGTGLTLNFRIIHQEAAGRVSGDTQQPENLVQVYPNPFRESFRLKSSSPGPVVLYDLAGRKVFQLDDLQSEQIIELDPQLAPGFYRLEVGQGPGLQRRKLLKIP</sequence>
<dbReference type="EMBL" id="QLMC01000016">
    <property type="protein sequence ID" value="RAJ90040.1"/>
    <property type="molecule type" value="Genomic_DNA"/>
</dbReference>
<dbReference type="PANTHER" id="PTHR46388:SF2">
    <property type="entry name" value="NHL REPEAT-CONTAINING PROTEIN 2"/>
    <property type="match status" value="1"/>
</dbReference>
<protein>
    <submittedName>
        <fullName evidence="4">Putative secreted protein (Por secretion system target)</fullName>
    </submittedName>
</protein>
<feature type="repeat" description="NHL" evidence="2">
    <location>
        <begin position="567"/>
        <end position="610"/>
    </location>
</feature>
<dbReference type="CDD" id="cd14953">
    <property type="entry name" value="NHL_like_1"/>
    <property type="match status" value="1"/>
</dbReference>
<organism evidence="4 5">
    <name type="scientific">Larkinella arboricola</name>
    <dbReference type="NCBI Taxonomy" id="643671"/>
    <lineage>
        <taxon>Bacteria</taxon>
        <taxon>Pseudomonadati</taxon>
        <taxon>Bacteroidota</taxon>
        <taxon>Cytophagia</taxon>
        <taxon>Cytophagales</taxon>
        <taxon>Spirosomataceae</taxon>
        <taxon>Larkinella</taxon>
    </lineage>
</organism>
<dbReference type="AlphaFoldDB" id="A0A327WH81"/>
<reference evidence="4 5" key="1">
    <citation type="submission" date="2018-06" db="EMBL/GenBank/DDBJ databases">
        <title>Genomic Encyclopedia of Archaeal and Bacterial Type Strains, Phase II (KMG-II): from individual species to whole genera.</title>
        <authorList>
            <person name="Goeker M."/>
        </authorList>
    </citation>
    <scope>NUCLEOTIDE SEQUENCE [LARGE SCALE GENOMIC DNA]</scope>
    <source>
        <strain evidence="4 5">DSM 21851</strain>
    </source>
</reference>
<dbReference type="PROSITE" id="PS51125">
    <property type="entry name" value="NHL"/>
    <property type="match status" value="3"/>
</dbReference>
<feature type="domain" description="Teneurin NHL" evidence="3">
    <location>
        <begin position="145"/>
        <end position="194"/>
    </location>
</feature>
<dbReference type="Proteomes" id="UP000248790">
    <property type="component" value="Unassembled WGS sequence"/>
</dbReference>
<feature type="repeat" description="NHL" evidence="2">
    <location>
        <begin position="519"/>
        <end position="554"/>
    </location>
</feature>
<dbReference type="InterPro" id="IPR026444">
    <property type="entry name" value="Secre_tail"/>
</dbReference>
<evidence type="ECO:0000313" key="4">
    <source>
        <dbReference type="EMBL" id="RAJ90040.1"/>
    </source>
</evidence>
<keyword evidence="5" id="KW-1185">Reference proteome</keyword>
<feature type="domain" description="Teneurin NHL" evidence="3">
    <location>
        <begin position="257"/>
        <end position="308"/>
    </location>
</feature>
<evidence type="ECO:0000256" key="1">
    <source>
        <dbReference type="ARBA" id="ARBA00022737"/>
    </source>
</evidence>
<name>A0A327WH81_LARAB</name>
<dbReference type="NCBIfam" id="TIGR04183">
    <property type="entry name" value="Por_Secre_tail"/>
    <property type="match status" value="1"/>
</dbReference>
<feature type="repeat" description="NHL" evidence="2">
    <location>
        <begin position="155"/>
        <end position="185"/>
    </location>
</feature>
<dbReference type="InterPro" id="IPR001258">
    <property type="entry name" value="NHL_repeat"/>
</dbReference>
<dbReference type="PANTHER" id="PTHR46388">
    <property type="entry name" value="NHL REPEAT-CONTAINING PROTEIN 2"/>
    <property type="match status" value="1"/>
</dbReference>
<proteinExistence type="predicted"/>
<keyword evidence="1" id="KW-0677">Repeat</keyword>
<dbReference type="RefSeq" id="WP_111631559.1">
    <property type="nucleotide sequence ID" value="NZ_QLMC01000016.1"/>
</dbReference>
<comment type="caution">
    <text evidence="4">The sequence shown here is derived from an EMBL/GenBank/DDBJ whole genome shotgun (WGS) entry which is preliminary data.</text>
</comment>
<dbReference type="InterPro" id="IPR056822">
    <property type="entry name" value="TEN_NHL"/>
</dbReference>
<dbReference type="OrthoDB" id="1123245at2"/>
<evidence type="ECO:0000259" key="3">
    <source>
        <dbReference type="Pfam" id="PF25021"/>
    </source>
</evidence>
<evidence type="ECO:0000256" key="2">
    <source>
        <dbReference type="PROSITE-ProRule" id="PRU00504"/>
    </source>
</evidence>
<dbReference type="InterPro" id="IPR011042">
    <property type="entry name" value="6-blade_b-propeller_TolB-like"/>
</dbReference>
<dbReference type="Gene3D" id="2.120.10.30">
    <property type="entry name" value="TolB, C-terminal domain"/>
    <property type="match status" value="6"/>
</dbReference>
<feature type="domain" description="Teneurin NHL" evidence="3">
    <location>
        <begin position="450"/>
        <end position="507"/>
    </location>
</feature>
<feature type="domain" description="Teneurin NHL" evidence="3">
    <location>
        <begin position="44"/>
        <end position="99"/>
    </location>
</feature>
<dbReference type="SUPFAM" id="SSF101898">
    <property type="entry name" value="NHL repeat"/>
    <property type="match status" value="2"/>
</dbReference>
<evidence type="ECO:0000313" key="5">
    <source>
        <dbReference type="Proteomes" id="UP000248790"/>
    </source>
</evidence>
<dbReference type="Pfam" id="PF25021">
    <property type="entry name" value="TEN_NHL"/>
    <property type="match status" value="5"/>
</dbReference>
<gene>
    <name evidence="4" type="ORF">LX87_05566</name>
</gene>